<accession>L0AY06</accession>
<dbReference type="AlphaFoldDB" id="L0AY06"/>
<organism evidence="1 2">
    <name type="scientific">Theileria equi strain WA</name>
    <dbReference type="NCBI Taxonomy" id="1537102"/>
    <lineage>
        <taxon>Eukaryota</taxon>
        <taxon>Sar</taxon>
        <taxon>Alveolata</taxon>
        <taxon>Apicomplexa</taxon>
        <taxon>Aconoidasida</taxon>
        <taxon>Piroplasmida</taxon>
        <taxon>Theileriidae</taxon>
        <taxon>Theileria</taxon>
    </lineage>
</organism>
<dbReference type="Proteomes" id="UP000031512">
    <property type="component" value="Chromosome 1"/>
</dbReference>
<dbReference type="EMBL" id="CP001669">
    <property type="protein sequence ID" value="AFZ80462.1"/>
    <property type="molecule type" value="Genomic_DNA"/>
</dbReference>
<keyword evidence="2" id="KW-1185">Reference proteome</keyword>
<gene>
    <name evidence="1" type="ORF">BEWA_033150</name>
</gene>
<dbReference type="RefSeq" id="XP_004830128.1">
    <property type="nucleotide sequence ID" value="XM_004830071.1"/>
</dbReference>
<sequence>MIHKKSTGIERIKSLFRSLEINRQLSCGYIKQFAETRNLILNGNNNASTLESEGILIGKLETNTKESIEDLKHAEEHITLLERGKTTSELAILKETLKEWKRDVVLRIVLTSNLVSYSTRLFMSIVTTRH</sequence>
<evidence type="ECO:0000313" key="2">
    <source>
        <dbReference type="Proteomes" id="UP000031512"/>
    </source>
</evidence>
<name>L0AY06_THEEQ</name>
<proteinExistence type="predicted"/>
<dbReference type="GeneID" id="15803800"/>
<dbReference type="VEuPathDB" id="PiroplasmaDB:BEWA_033150"/>
<dbReference type="KEGG" id="beq:BEWA_033150"/>
<reference evidence="1 2" key="1">
    <citation type="journal article" date="2012" name="BMC Genomics">
        <title>Comparative genomic analysis and phylogenetic position of Theileria equi.</title>
        <authorList>
            <person name="Kappmeyer L.S."/>
            <person name="Thiagarajan M."/>
            <person name="Herndon D.R."/>
            <person name="Ramsay J.D."/>
            <person name="Caler E."/>
            <person name="Djikeng A."/>
            <person name="Gillespie J.J."/>
            <person name="Lau A.O."/>
            <person name="Roalson E.H."/>
            <person name="Silva J.C."/>
            <person name="Silva M.G."/>
            <person name="Suarez C.E."/>
            <person name="Ueti M.W."/>
            <person name="Nene V.M."/>
            <person name="Mealey R.H."/>
            <person name="Knowles D.P."/>
            <person name="Brayton K.A."/>
        </authorList>
    </citation>
    <scope>NUCLEOTIDE SEQUENCE [LARGE SCALE GENOMIC DNA]</scope>
    <source>
        <strain evidence="1 2">WA</strain>
    </source>
</reference>
<dbReference type="eggNOG" id="ENOG502TN0N">
    <property type="taxonomic scope" value="Eukaryota"/>
</dbReference>
<protein>
    <submittedName>
        <fullName evidence="1">Uncharacterized protein</fullName>
    </submittedName>
</protein>
<evidence type="ECO:0000313" key="1">
    <source>
        <dbReference type="EMBL" id="AFZ80462.1"/>
    </source>
</evidence>